<gene>
    <name evidence="2" type="ORF">D915_008924</name>
</gene>
<feature type="region of interest" description="Disordered" evidence="1">
    <location>
        <begin position="1"/>
        <end position="34"/>
    </location>
</feature>
<evidence type="ECO:0000313" key="2">
    <source>
        <dbReference type="EMBL" id="THD20401.1"/>
    </source>
</evidence>
<name>A0A4E0R4W3_FASHE</name>
<dbReference type="EMBL" id="JXXN02004694">
    <property type="protein sequence ID" value="THD20401.1"/>
    <property type="molecule type" value="Genomic_DNA"/>
</dbReference>
<feature type="region of interest" description="Disordered" evidence="1">
    <location>
        <begin position="429"/>
        <end position="465"/>
    </location>
</feature>
<protein>
    <submittedName>
        <fullName evidence="2">Uncharacterized protein</fullName>
    </submittedName>
</protein>
<comment type="caution">
    <text evidence="2">The sequence shown here is derived from an EMBL/GenBank/DDBJ whole genome shotgun (WGS) entry which is preliminary data.</text>
</comment>
<feature type="compositionally biased region" description="Polar residues" evidence="1">
    <location>
        <begin position="9"/>
        <end position="30"/>
    </location>
</feature>
<sequence>MLVRCTGANKGQRQSYPTQRQQPNRANSRSKNGRIIVSLPLITTKHSNTMVDSSGSKSRQKTVKCQKFNSSAKCAQAALSKQLPELNEEALRMPLTCPSMQTCSANVVPEPMDSVTMLAAQLLQDDLISMVPQQQNTHNVLSAQQTSKLGHLLPRLRRLVVLTGNSELVKLTREAQHAARKILQYYGSFLDRAPPSTNEYDLVDKLSDNPGGDWKIMSVLDHQMCECINRGTQATPDTPSVNNGKVDACTMTRNTSPLVAGESKAVDGMSNNDPDSIKSSQLKQIRIIQELDQPVQASPENEAHVLDLRSSCGKNTRIPSSGAEQKRPVNFNTHQMYLTQLRRQLAAEQAQTRNLSSQLLNCQRGVEKIRLDYVQREAELQADLRACQDRESQLIKSNTELRNELRLADYQISQLQFRLSLVERLPSSNALSGGVPDAPASDRTLPPDFNGRASRTQSNCTRGPPPCHDFISGAVHPAENKPRGSCLERNSVMGFDKSHSVGSPFRNSLELHSVPDGFIAKCTRELSLTPPERTITPQPDTGVQLQTGHHRRLDECMDAMEDQSIASVTSRSSGDASSLHTTDEMEFRNGLAQLDERINSMRRALLPRNGLDIS</sequence>
<reference evidence="2" key="1">
    <citation type="submission" date="2019-03" db="EMBL/GenBank/DDBJ databases">
        <title>Improved annotation for the trematode Fasciola hepatica.</title>
        <authorList>
            <person name="Choi Y.-J."/>
            <person name="Martin J."/>
            <person name="Mitreva M."/>
        </authorList>
    </citation>
    <scope>NUCLEOTIDE SEQUENCE [LARGE SCALE GENOMIC DNA]</scope>
</reference>
<evidence type="ECO:0000313" key="3">
    <source>
        <dbReference type="Proteomes" id="UP000230066"/>
    </source>
</evidence>
<dbReference type="Proteomes" id="UP000230066">
    <property type="component" value="Unassembled WGS sequence"/>
</dbReference>
<accession>A0A4E0R4W3</accession>
<evidence type="ECO:0000256" key="1">
    <source>
        <dbReference type="SAM" id="MobiDB-lite"/>
    </source>
</evidence>
<proteinExistence type="predicted"/>
<organism evidence="2 3">
    <name type="scientific">Fasciola hepatica</name>
    <name type="common">Liver fluke</name>
    <dbReference type="NCBI Taxonomy" id="6192"/>
    <lineage>
        <taxon>Eukaryota</taxon>
        <taxon>Metazoa</taxon>
        <taxon>Spiralia</taxon>
        <taxon>Lophotrochozoa</taxon>
        <taxon>Platyhelminthes</taxon>
        <taxon>Trematoda</taxon>
        <taxon>Digenea</taxon>
        <taxon>Plagiorchiida</taxon>
        <taxon>Echinostomata</taxon>
        <taxon>Echinostomatoidea</taxon>
        <taxon>Fasciolidae</taxon>
        <taxon>Fasciola</taxon>
    </lineage>
</organism>
<dbReference type="AlphaFoldDB" id="A0A4E0R4W3"/>
<keyword evidence="3" id="KW-1185">Reference proteome</keyword>